<proteinExistence type="predicted"/>
<name>A0ABT7UHT4_9FIRM</name>
<dbReference type="Pfam" id="PF12784">
    <property type="entry name" value="PDDEXK_2"/>
    <property type="match status" value="1"/>
</dbReference>
<organism evidence="1 2">
    <name type="scientific">Massilimicrobiota timonensis</name>
    <dbReference type="NCBI Taxonomy" id="1776392"/>
    <lineage>
        <taxon>Bacteria</taxon>
        <taxon>Bacillati</taxon>
        <taxon>Bacillota</taxon>
        <taxon>Erysipelotrichia</taxon>
        <taxon>Erysipelotrichales</taxon>
        <taxon>Erysipelotrichaceae</taxon>
        <taxon>Massilimicrobiota</taxon>
    </lineage>
</organism>
<evidence type="ECO:0000313" key="1">
    <source>
        <dbReference type="EMBL" id="MDM8195711.1"/>
    </source>
</evidence>
<evidence type="ECO:0000313" key="2">
    <source>
        <dbReference type="Proteomes" id="UP001529275"/>
    </source>
</evidence>
<dbReference type="Proteomes" id="UP001529275">
    <property type="component" value="Unassembled WGS sequence"/>
</dbReference>
<keyword evidence="2" id="KW-1185">Reference proteome</keyword>
<comment type="caution">
    <text evidence="1">The sequence shown here is derived from an EMBL/GenBank/DDBJ whole genome shotgun (WGS) entry which is preliminary data.</text>
</comment>
<reference evidence="2" key="1">
    <citation type="submission" date="2023-06" db="EMBL/GenBank/DDBJ databases">
        <title>Identification and characterization of horizontal gene transfer across gut microbiota members of farm animals based on homology search.</title>
        <authorList>
            <person name="Zeman M."/>
            <person name="Kubasova T."/>
            <person name="Jahodarova E."/>
            <person name="Nykrynova M."/>
            <person name="Rychlik I."/>
        </authorList>
    </citation>
    <scope>NUCLEOTIDE SEQUENCE [LARGE SCALE GENOMIC DNA]</scope>
    <source>
        <strain evidence="2">ET341</strain>
    </source>
</reference>
<reference evidence="1 2" key="2">
    <citation type="submission" date="2023-06" db="EMBL/GenBank/DDBJ databases">
        <authorList>
            <person name="Zeman M."/>
            <person name="Kubasova T."/>
            <person name="Jahodarova E."/>
            <person name="Nykrynova M."/>
            <person name="Rychlik I."/>
        </authorList>
    </citation>
    <scope>NUCLEOTIDE SEQUENCE [LARGE SCALE GENOMIC DNA]</scope>
    <source>
        <strain evidence="1 2">ET341</strain>
    </source>
</reference>
<accession>A0ABT7UHT4</accession>
<gene>
    <name evidence="1" type="ORF">QUV98_05210</name>
</gene>
<sequence length="273" mass="32615">MNQEYLEFVKALRPIDDIFMKVIFNDQHCIELLFNIIFEEDISITKWHIQDEYRNLHGRTVIMDIVASTENGNIIDVEMERSLKNASPLRARFHASILDSSLSYVNEKWEKLPEIYVIFICEKDVLETNRLKNHIQRYGEDGEAFEDKVHIIDMNANKEDETPLGKLMHDLRCENHEDMYDEVLKERVRYFKQKEGGKKVMCDMMEKLEKRGEKRGIKIGEMKSLIQILLKKFPGMNFEWVKECNEQQIEKIQDHILMNMSYEEFYKLVLHDK</sequence>
<protein>
    <submittedName>
        <fullName evidence="1">PD-(D/E)XK nuclease family transposase</fullName>
    </submittedName>
</protein>
<dbReference type="EMBL" id="JAUDCK010000013">
    <property type="protein sequence ID" value="MDM8195711.1"/>
    <property type="molecule type" value="Genomic_DNA"/>
</dbReference>